<dbReference type="PANTHER" id="PTHR37385:SF2">
    <property type="entry name" value="PROTEIN LPA2"/>
    <property type="match status" value="1"/>
</dbReference>
<reference evidence="3" key="1">
    <citation type="submission" date="2022-02" db="EMBL/GenBank/DDBJ databases">
        <authorList>
            <person name="Henning P.M."/>
            <person name="McCubbin A.G."/>
            <person name="Shore J.S."/>
        </authorList>
    </citation>
    <scope>NUCLEOTIDE SEQUENCE</scope>
    <source>
        <strain evidence="3">F60SS</strain>
        <tissue evidence="3">Leaves</tissue>
    </source>
</reference>
<reference evidence="3" key="2">
    <citation type="journal article" date="2023" name="Plants (Basel)">
        <title>Annotation of the Turnera subulata (Passifloraceae) Draft Genome Reveals the S-Locus Evolved after the Divergence of Turneroideae from Passifloroideae in a Stepwise Manner.</title>
        <authorList>
            <person name="Henning P.M."/>
            <person name="Roalson E.H."/>
            <person name="Mir W."/>
            <person name="McCubbin A.G."/>
            <person name="Shore J.S."/>
        </authorList>
    </citation>
    <scope>NUCLEOTIDE SEQUENCE</scope>
    <source>
        <strain evidence="3">F60SS</strain>
    </source>
</reference>
<feature type="transmembrane region" description="Helical" evidence="2">
    <location>
        <begin position="170"/>
        <end position="192"/>
    </location>
</feature>
<protein>
    <recommendedName>
        <fullName evidence="5">Protein LOW PSII ACCUMULATION 2, chloroplastic</fullName>
    </recommendedName>
</protein>
<dbReference type="OrthoDB" id="568307at2759"/>
<keyword evidence="2" id="KW-1133">Transmembrane helix</keyword>
<keyword evidence="4" id="KW-1185">Reference proteome</keyword>
<dbReference type="AlphaFoldDB" id="A0A9Q0FBC4"/>
<accession>A0A9Q0FBC4</accession>
<feature type="transmembrane region" description="Helical" evidence="2">
    <location>
        <begin position="134"/>
        <end position="158"/>
    </location>
</feature>
<keyword evidence="2" id="KW-0812">Transmembrane</keyword>
<feature type="region of interest" description="Disordered" evidence="1">
    <location>
        <begin position="28"/>
        <end position="108"/>
    </location>
</feature>
<name>A0A9Q0FBC4_9ROSI</name>
<dbReference type="InterPro" id="IPR038789">
    <property type="entry name" value="LPA2-like"/>
</dbReference>
<evidence type="ECO:0000313" key="3">
    <source>
        <dbReference type="EMBL" id="KAJ4828409.1"/>
    </source>
</evidence>
<dbReference type="PANTHER" id="PTHR37385">
    <property type="entry name" value="PROTEIN LOW PSII ACCUMULATION 2, CHLOROPLASTIC"/>
    <property type="match status" value="1"/>
</dbReference>
<proteinExistence type="predicted"/>
<dbReference type="Proteomes" id="UP001141552">
    <property type="component" value="Unassembled WGS sequence"/>
</dbReference>
<evidence type="ECO:0000313" key="4">
    <source>
        <dbReference type="Proteomes" id="UP001141552"/>
    </source>
</evidence>
<dbReference type="GO" id="GO:0009507">
    <property type="term" value="C:chloroplast"/>
    <property type="evidence" value="ECO:0007669"/>
    <property type="project" value="TreeGrafter"/>
</dbReference>
<keyword evidence="2" id="KW-0472">Membrane</keyword>
<organism evidence="3 4">
    <name type="scientific">Turnera subulata</name>
    <dbReference type="NCBI Taxonomy" id="218843"/>
    <lineage>
        <taxon>Eukaryota</taxon>
        <taxon>Viridiplantae</taxon>
        <taxon>Streptophyta</taxon>
        <taxon>Embryophyta</taxon>
        <taxon>Tracheophyta</taxon>
        <taxon>Spermatophyta</taxon>
        <taxon>Magnoliopsida</taxon>
        <taxon>eudicotyledons</taxon>
        <taxon>Gunneridae</taxon>
        <taxon>Pentapetalae</taxon>
        <taxon>rosids</taxon>
        <taxon>fabids</taxon>
        <taxon>Malpighiales</taxon>
        <taxon>Passifloraceae</taxon>
        <taxon>Turnera</taxon>
    </lineage>
</organism>
<comment type="caution">
    <text evidence="3">The sequence shown here is derived from an EMBL/GenBank/DDBJ whole genome shotgun (WGS) entry which is preliminary data.</text>
</comment>
<feature type="compositionally biased region" description="Low complexity" evidence="1">
    <location>
        <begin position="28"/>
        <end position="58"/>
    </location>
</feature>
<sequence length="204" mass="22186">MALQIHSPSTLLTPKPYHHHHHLLLLSPPKPIKLTTRCQKPTTDTEPTKDTSSPTKKPAAPGQGFGSSSSSSTSPASVSKQSKATTTSSSSSKKKQKGKGGRASVIRRSPVEKPSFVGQIDEVKLEEQKRNESAFLLTWLGLGGIILVQGILLSASGFLPDEWDKLFVKYLYPSFTPTILLFLAGTVGYGVLKYIQNEKLKDQN</sequence>
<gene>
    <name evidence="3" type="ORF">Tsubulata_022860</name>
</gene>
<dbReference type="EMBL" id="JAKUCV010006183">
    <property type="protein sequence ID" value="KAJ4828409.1"/>
    <property type="molecule type" value="Genomic_DNA"/>
</dbReference>
<evidence type="ECO:0008006" key="5">
    <source>
        <dbReference type="Google" id="ProtNLM"/>
    </source>
</evidence>
<evidence type="ECO:0000256" key="2">
    <source>
        <dbReference type="SAM" id="Phobius"/>
    </source>
</evidence>
<evidence type="ECO:0000256" key="1">
    <source>
        <dbReference type="SAM" id="MobiDB-lite"/>
    </source>
</evidence>
<feature type="compositionally biased region" description="Low complexity" evidence="1">
    <location>
        <begin position="67"/>
        <end position="91"/>
    </location>
</feature>